<evidence type="ECO:0000313" key="10">
    <source>
        <dbReference type="Proteomes" id="UP000009071"/>
    </source>
</evidence>
<evidence type="ECO:0000256" key="3">
    <source>
        <dbReference type="ARBA" id="ARBA00029447"/>
    </source>
</evidence>
<comment type="subcellular location">
    <subcellularLocation>
        <location evidence="1">Membrane</location>
    </subcellularLocation>
</comment>
<feature type="domain" description="HAMP" evidence="8">
    <location>
        <begin position="210"/>
        <end position="262"/>
    </location>
</feature>
<evidence type="ECO:0000259" key="8">
    <source>
        <dbReference type="PROSITE" id="PS50885"/>
    </source>
</evidence>
<dbReference type="STRING" id="573370.DMR_29150"/>
<dbReference type="SUPFAM" id="SSF58104">
    <property type="entry name" value="Methyl-accepting chemotaxis protein (MCP) signaling domain"/>
    <property type="match status" value="1"/>
</dbReference>
<keyword evidence="10" id="KW-1185">Reference proteome</keyword>
<name>C4XHN2_SOLM1</name>
<keyword evidence="2 4" id="KW-0807">Transducer</keyword>
<dbReference type="Pfam" id="PF13426">
    <property type="entry name" value="PAS_9"/>
    <property type="match status" value="1"/>
</dbReference>
<evidence type="ECO:0000256" key="1">
    <source>
        <dbReference type="ARBA" id="ARBA00004370"/>
    </source>
</evidence>
<evidence type="ECO:0000259" key="6">
    <source>
        <dbReference type="PROSITE" id="PS50111"/>
    </source>
</evidence>
<evidence type="ECO:0000256" key="5">
    <source>
        <dbReference type="SAM" id="Phobius"/>
    </source>
</evidence>
<dbReference type="Pfam" id="PF00672">
    <property type="entry name" value="HAMP"/>
    <property type="match status" value="1"/>
</dbReference>
<dbReference type="CDD" id="cd11386">
    <property type="entry name" value="MCP_signal"/>
    <property type="match status" value="1"/>
</dbReference>
<dbReference type="PROSITE" id="PS50885">
    <property type="entry name" value="HAMP"/>
    <property type="match status" value="1"/>
</dbReference>
<dbReference type="PROSITE" id="PS50111">
    <property type="entry name" value="CHEMOTAXIS_TRANSDUC_2"/>
    <property type="match status" value="1"/>
</dbReference>
<dbReference type="InterPro" id="IPR035965">
    <property type="entry name" value="PAS-like_dom_sf"/>
</dbReference>
<dbReference type="FunFam" id="1.10.287.950:FF:000001">
    <property type="entry name" value="Methyl-accepting chemotaxis sensory transducer"/>
    <property type="match status" value="1"/>
</dbReference>
<dbReference type="Gene3D" id="3.30.450.20">
    <property type="entry name" value="PAS domain"/>
    <property type="match status" value="1"/>
</dbReference>
<dbReference type="CDD" id="cd00130">
    <property type="entry name" value="PAS"/>
    <property type="match status" value="1"/>
</dbReference>
<dbReference type="RefSeq" id="WP_015861570.1">
    <property type="nucleotide sequence ID" value="NC_012796.1"/>
</dbReference>
<dbReference type="AlphaFoldDB" id="C4XHN2"/>
<dbReference type="PANTHER" id="PTHR32089:SF112">
    <property type="entry name" value="LYSOZYME-LIKE PROTEIN-RELATED"/>
    <property type="match status" value="1"/>
</dbReference>
<dbReference type="Gene3D" id="1.10.287.950">
    <property type="entry name" value="Methyl-accepting chemotaxis protein"/>
    <property type="match status" value="1"/>
</dbReference>
<gene>
    <name evidence="9" type="ordered locus">DMR_29150</name>
</gene>
<dbReference type="GO" id="GO:0016020">
    <property type="term" value="C:membrane"/>
    <property type="evidence" value="ECO:0007669"/>
    <property type="project" value="UniProtKB-SubCell"/>
</dbReference>
<organism evidence="9 10">
    <name type="scientific">Solidesulfovibrio magneticus (strain ATCC 700980 / DSM 13731 / RS-1)</name>
    <name type="common">Desulfovibrio magneticus</name>
    <dbReference type="NCBI Taxonomy" id="573370"/>
    <lineage>
        <taxon>Bacteria</taxon>
        <taxon>Pseudomonadati</taxon>
        <taxon>Thermodesulfobacteriota</taxon>
        <taxon>Desulfovibrionia</taxon>
        <taxon>Desulfovibrionales</taxon>
        <taxon>Desulfovibrionaceae</taxon>
        <taxon>Solidesulfovibrio</taxon>
    </lineage>
</organism>
<dbReference type="PANTHER" id="PTHR32089">
    <property type="entry name" value="METHYL-ACCEPTING CHEMOTAXIS PROTEIN MCPB"/>
    <property type="match status" value="1"/>
</dbReference>
<protein>
    <submittedName>
        <fullName evidence="9">Methyl-accepting chemotaxis protein</fullName>
    </submittedName>
</protein>
<dbReference type="HOGENOM" id="CLU_000445_107_27_7"/>
<dbReference type="CDD" id="cd06225">
    <property type="entry name" value="HAMP"/>
    <property type="match status" value="1"/>
</dbReference>
<sequence>MNFLKRSLNAKIVVLMSFLATIFFISLFFVSARLQENGVIAEMTLACSRLERMARLAMMTPMAEGNDEMTKQKFKDIAHEFKRVNMSVSDFRGIITYSTIDSQIRKNIREVYASGGADAIISKVLEKKGVETAVLHVGEKPIFFEAKSIMNEPSCYHCHGKSAPILGATIMTQDVTTSFDSVNDFKVYTAIISLASMTGLLGCLILFMKQSVIKKVGVLARASDAVGSGDFSAVFQVSGNDELARLAANLSATVGVIKDQIQYQKSVLDGISVPFFTCDTKNIINYCNKVLSDILMLDQSRIGTINVATAFYGEERETITSTVVAERRPLTGRLVITRPGRQDVPLNYSISPLFDANGNVAGVIGIMIDMTADESAKQLMLEQQQTLLRIAEETAHVADVVNGASEELNEQIDHASHGAQSQARHVSETATSMTEMNTAVLEVAKNASNAATTSDQARIKAKEGGEVVAHVVNSITEVERQAGELKADMTVLGKKAEEIGRVLEVISDIADQTNLLALNAAIEAARAGDAGRGFAVVADEVRKLAEKTMITTKEVAQAIYGVQEVAKNNVGHVNVAVEKIAQATALADRSGKALDEIVAMVNATSDQVRSIAIAAEQQSASSDEISRSISHIETISTEMSETMQHSSRSVAALSEQSQVLARLIEKLRGGACNDKLKALGC</sequence>
<dbReference type="GO" id="GO:0006935">
    <property type="term" value="P:chemotaxis"/>
    <property type="evidence" value="ECO:0007669"/>
    <property type="project" value="UniProtKB-ARBA"/>
</dbReference>
<proteinExistence type="inferred from homology"/>
<dbReference type="Gene3D" id="3.30.450.290">
    <property type="match status" value="1"/>
</dbReference>
<dbReference type="GO" id="GO:0007165">
    <property type="term" value="P:signal transduction"/>
    <property type="evidence" value="ECO:0007669"/>
    <property type="project" value="UniProtKB-KW"/>
</dbReference>
<evidence type="ECO:0000256" key="4">
    <source>
        <dbReference type="PROSITE-ProRule" id="PRU00284"/>
    </source>
</evidence>
<dbReference type="EMBL" id="AP010904">
    <property type="protein sequence ID" value="BAH76406.1"/>
    <property type="molecule type" value="Genomic_DNA"/>
</dbReference>
<evidence type="ECO:0000313" key="9">
    <source>
        <dbReference type="EMBL" id="BAH76406.1"/>
    </source>
</evidence>
<evidence type="ECO:0000259" key="7">
    <source>
        <dbReference type="PROSITE" id="PS50113"/>
    </source>
</evidence>
<feature type="domain" description="Methyl-accepting transducer" evidence="6">
    <location>
        <begin position="397"/>
        <end position="633"/>
    </location>
</feature>
<feature type="transmembrane region" description="Helical" evidence="5">
    <location>
        <begin position="12"/>
        <end position="30"/>
    </location>
</feature>
<dbReference type="InterPro" id="IPR000700">
    <property type="entry name" value="PAS-assoc_C"/>
</dbReference>
<dbReference type="OrthoDB" id="9816383at2"/>
<keyword evidence="5" id="KW-0812">Transmembrane</keyword>
<dbReference type="Pfam" id="PF00015">
    <property type="entry name" value="MCPsignal"/>
    <property type="match status" value="1"/>
</dbReference>
<comment type="similarity">
    <text evidence="3">Belongs to the methyl-accepting chemotaxis (MCP) protein family.</text>
</comment>
<dbReference type="InterPro" id="IPR000014">
    <property type="entry name" value="PAS"/>
</dbReference>
<dbReference type="SMART" id="SM00283">
    <property type="entry name" value="MA"/>
    <property type="match status" value="1"/>
</dbReference>
<dbReference type="KEGG" id="dma:DMR_29150"/>
<keyword evidence="5" id="KW-0472">Membrane</keyword>
<dbReference type="eggNOG" id="COG0840">
    <property type="taxonomic scope" value="Bacteria"/>
</dbReference>
<dbReference type="SMART" id="SM00304">
    <property type="entry name" value="HAMP"/>
    <property type="match status" value="1"/>
</dbReference>
<dbReference type="SUPFAM" id="SSF55785">
    <property type="entry name" value="PYP-like sensor domain (PAS domain)"/>
    <property type="match status" value="1"/>
</dbReference>
<feature type="domain" description="PAC" evidence="7">
    <location>
        <begin position="328"/>
        <end position="382"/>
    </location>
</feature>
<dbReference type="InterPro" id="IPR004089">
    <property type="entry name" value="MCPsignal_dom"/>
</dbReference>
<reference evidence="9 10" key="1">
    <citation type="journal article" date="2009" name="Genome Res.">
        <title>Whole genome sequence of Desulfovibrio magneticus strain RS-1 revealed common gene clusters in magnetotactic bacteria.</title>
        <authorList>
            <person name="Nakazawa H."/>
            <person name="Arakaki A."/>
            <person name="Narita-Yamada S."/>
            <person name="Yashiro I."/>
            <person name="Jinno K."/>
            <person name="Aoki N."/>
            <person name="Tsuruyama A."/>
            <person name="Okamura Y."/>
            <person name="Tanikawa S."/>
            <person name="Fujita N."/>
            <person name="Takeyama H."/>
            <person name="Matsunaga T."/>
        </authorList>
    </citation>
    <scope>NUCLEOTIDE SEQUENCE [LARGE SCALE GENOMIC DNA]</scope>
    <source>
        <strain evidence="10">ATCC 700980 / DSM 13731 / RS-1</strain>
    </source>
</reference>
<dbReference type="PROSITE" id="PS50113">
    <property type="entry name" value="PAC"/>
    <property type="match status" value="1"/>
</dbReference>
<dbReference type="Proteomes" id="UP000009071">
    <property type="component" value="Chromosome"/>
</dbReference>
<keyword evidence="5" id="KW-1133">Transmembrane helix</keyword>
<dbReference type="InterPro" id="IPR003660">
    <property type="entry name" value="HAMP_dom"/>
</dbReference>
<accession>C4XHN2</accession>
<evidence type="ECO:0000256" key="2">
    <source>
        <dbReference type="ARBA" id="ARBA00023224"/>
    </source>
</evidence>